<dbReference type="PANTHER" id="PTHR12606:SF141">
    <property type="entry name" value="GH15225P-RELATED"/>
    <property type="match status" value="1"/>
</dbReference>
<dbReference type="GO" id="GO:0060255">
    <property type="term" value="P:regulation of macromolecule metabolic process"/>
    <property type="evidence" value="ECO:0007669"/>
    <property type="project" value="UniProtKB-ARBA"/>
</dbReference>
<feature type="region of interest" description="Disordered" evidence="5">
    <location>
        <begin position="1"/>
        <end position="36"/>
    </location>
</feature>
<dbReference type="PROSITE" id="PS50600">
    <property type="entry name" value="ULP_PROTEASE"/>
    <property type="match status" value="1"/>
</dbReference>
<keyword evidence="2" id="KW-0645">Protease</keyword>
<dbReference type="SUPFAM" id="SSF54001">
    <property type="entry name" value="Cysteine proteinases"/>
    <property type="match status" value="1"/>
</dbReference>
<dbReference type="OrthoDB" id="1939479at2759"/>
<dbReference type="Gene3D" id="3.40.395.10">
    <property type="entry name" value="Adenoviral Proteinase, Chain A"/>
    <property type="match status" value="1"/>
</dbReference>
<dbReference type="GO" id="GO:0016929">
    <property type="term" value="F:deSUMOylase activity"/>
    <property type="evidence" value="ECO:0007669"/>
    <property type="project" value="TreeGrafter"/>
</dbReference>
<evidence type="ECO:0000256" key="5">
    <source>
        <dbReference type="SAM" id="MobiDB-lite"/>
    </source>
</evidence>
<evidence type="ECO:0000256" key="3">
    <source>
        <dbReference type="ARBA" id="ARBA00022801"/>
    </source>
</evidence>
<feature type="compositionally biased region" description="Basic and acidic residues" evidence="5">
    <location>
        <begin position="147"/>
        <end position="159"/>
    </location>
</feature>
<feature type="compositionally biased region" description="Low complexity" evidence="5">
    <location>
        <begin position="114"/>
        <end position="128"/>
    </location>
</feature>
<gene>
    <name evidence="7" type="ORF">K435DRAFT_847987</name>
</gene>
<feature type="compositionally biased region" description="Pro residues" evidence="5">
    <location>
        <begin position="102"/>
        <end position="113"/>
    </location>
</feature>
<dbReference type="FunFam" id="3.40.395.10:FF:000001">
    <property type="entry name" value="Sentrin-specific protease 1"/>
    <property type="match status" value="1"/>
</dbReference>
<dbReference type="Pfam" id="PF02902">
    <property type="entry name" value="Peptidase_C48"/>
    <property type="match status" value="1"/>
</dbReference>
<feature type="domain" description="Ubiquitin-like protease family profile" evidence="6">
    <location>
        <begin position="344"/>
        <end position="528"/>
    </location>
</feature>
<evidence type="ECO:0000256" key="1">
    <source>
        <dbReference type="ARBA" id="ARBA00005234"/>
    </source>
</evidence>
<feature type="compositionally biased region" description="Polar residues" evidence="5">
    <location>
        <begin position="129"/>
        <end position="146"/>
    </location>
</feature>
<evidence type="ECO:0000256" key="4">
    <source>
        <dbReference type="ARBA" id="ARBA00022807"/>
    </source>
</evidence>
<evidence type="ECO:0000313" key="8">
    <source>
        <dbReference type="Proteomes" id="UP000297245"/>
    </source>
</evidence>
<dbReference type="PANTHER" id="PTHR12606">
    <property type="entry name" value="SENTRIN/SUMO-SPECIFIC PROTEASE"/>
    <property type="match status" value="1"/>
</dbReference>
<comment type="similarity">
    <text evidence="1">Belongs to the peptidase C48 family.</text>
</comment>
<dbReference type="AlphaFoldDB" id="A0A4S8MW68"/>
<feature type="region of interest" description="Disordered" evidence="5">
    <location>
        <begin position="66"/>
        <end position="173"/>
    </location>
</feature>
<dbReference type="InterPro" id="IPR003653">
    <property type="entry name" value="Peptidase_C48_C"/>
</dbReference>
<dbReference type="EMBL" id="ML179037">
    <property type="protein sequence ID" value="THV07570.1"/>
    <property type="molecule type" value="Genomic_DNA"/>
</dbReference>
<sequence length="562" mass="64443">MNHRKRPPVDGLQSLRPSKQRRTTFQHSPNEHDGLLSRWKAFGQDFIQLGRETFFGPPKQFDSVIFVSSASPSPPSTPSIPPSIPVPPPFSSRARRRNPPGSMGPPPTPPPRILFPDTSSEASSSRPSTPNRSQLESVLSSYQNTDVIKRNYSNREHIHSSSHKRSVAEARKKDREEMQRKLFELKKSQGFASDFKDFLSYVSYGASLQAASKRGVLSPSPSLTNLRETPLLFELPRPRRHSDADASYSRSELDSQAHFHLQKESFLQRQIEIALKAFKGPKPPLPFVPSLEQLQRKARSRDEAIEQHLRPKRVPLPSSLPVRDDAQVTAFLKRRGVISKYAKEQVSDTDLARLVPGNWLNDEIINFYGALLLGRSEASKENSSQNGAANGVRSGRKNKLLNVHYFSTFFWSKLDREGYEKGRLAKWTKKIDLFSKDVVLIPVNHNNMHWTGAAINFRRKRIESYDSMNMDRISVFKRLRSYLDAEHRNKKKTPFDFTDWVDYTMDDVPMQENGYDCGVFTCQFLESLSRGEETFNFSQKDIPYLRRRMIWEIGNATLWEDS</sequence>
<reference evidence="7 8" key="1">
    <citation type="journal article" date="2019" name="Nat. Ecol. Evol.">
        <title>Megaphylogeny resolves global patterns of mushroom evolution.</title>
        <authorList>
            <person name="Varga T."/>
            <person name="Krizsan K."/>
            <person name="Foldi C."/>
            <person name="Dima B."/>
            <person name="Sanchez-Garcia M."/>
            <person name="Sanchez-Ramirez S."/>
            <person name="Szollosi G.J."/>
            <person name="Szarkandi J.G."/>
            <person name="Papp V."/>
            <person name="Albert L."/>
            <person name="Andreopoulos W."/>
            <person name="Angelini C."/>
            <person name="Antonin V."/>
            <person name="Barry K.W."/>
            <person name="Bougher N.L."/>
            <person name="Buchanan P."/>
            <person name="Buyck B."/>
            <person name="Bense V."/>
            <person name="Catcheside P."/>
            <person name="Chovatia M."/>
            <person name="Cooper J."/>
            <person name="Damon W."/>
            <person name="Desjardin D."/>
            <person name="Finy P."/>
            <person name="Geml J."/>
            <person name="Haridas S."/>
            <person name="Hughes K."/>
            <person name="Justo A."/>
            <person name="Karasinski D."/>
            <person name="Kautmanova I."/>
            <person name="Kiss B."/>
            <person name="Kocsube S."/>
            <person name="Kotiranta H."/>
            <person name="LaButti K.M."/>
            <person name="Lechner B.E."/>
            <person name="Liimatainen K."/>
            <person name="Lipzen A."/>
            <person name="Lukacs Z."/>
            <person name="Mihaltcheva S."/>
            <person name="Morgado L.N."/>
            <person name="Niskanen T."/>
            <person name="Noordeloos M.E."/>
            <person name="Ohm R.A."/>
            <person name="Ortiz-Santana B."/>
            <person name="Ovrebo C."/>
            <person name="Racz N."/>
            <person name="Riley R."/>
            <person name="Savchenko A."/>
            <person name="Shiryaev A."/>
            <person name="Soop K."/>
            <person name="Spirin V."/>
            <person name="Szebenyi C."/>
            <person name="Tomsovsky M."/>
            <person name="Tulloss R.E."/>
            <person name="Uehling J."/>
            <person name="Grigoriev I.V."/>
            <person name="Vagvolgyi C."/>
            <person name="Papp T."/>
            <person name="Martin F.M."/>
            <person name="Miettinen O."/>
            <person name="Hibbett D.S."/>
            <person name="Nagy L.G."/>
        </authorList>
    </citation>
    <scope>NUCLEOTIDE SEQUENCE [LARGE SCALE GENOMIC DNA]</scope>
    <source>
        <strain evidence="7 8">CBS 962.96</strain>
    </source>
</reference>
<dbReference type="Proteomes" id="UP000297245">
    <property type="component" value="Unassembled WGS sequence"/>
</dbReference>
<dbReference type="InterPro" id="IPR038765">
    <property type="entry name" value="Papain-like_cys_pep_sf"/>
</dbReference>
<dbReference type="GO" id="GO:0080090">
    <property type="term" value="P:regulation of primary metabolic process"/>
    <property type="evidence" value="ECO:0007669"/>
    <property type="project" value="UniProtKB-ARBA"/>
</dbReference>
<dbReference type="GO" id="GO:0016926">
    <property type="term" value="P:protein desumoylation"/>
    <property type="evidence" value="ECO:0007669"/>
    <property type="project" value="TreeGrafter"/>
</dbReference>
<keyword evidence="8" id="KW-1185">Reference proteome</keyword>
<evidence type="ECO:0000313" key="7">
    <source>
        <dbReference type="EMBL" id="THV07570.1"/>
    </source>
</evidence>
<protein>
    <submittedName>
        <fullName evidence="7">Cysteine proteinase</fullName>
    </submittedName>
</protein>
<organism evidence="7 8">
    <name type="scientific">Dendrothele bispora (strain CBS 962.96)</name>
    <dbReference type="NCBI Taxonomy" id="1314807"/>
    <lineage>
        <taxon>Eukaryota</taxon>
        <taxon>Fungi</taxon>
        <taxon>Dikarya</taxon>
        <taxon>Basidiomycota</taxon>
        <taxon>Agaricomycotina</taxon>
        <taxon>Agaricomycetes</taxon>
        <taxon>Agaricomycetidae</taxon>
        <taxon>Agaricales</taxon>
        <taxon>Agaricales incertae sedis</taxon>
        <taxon>Dendrothele</taxon>
    </lineage>
</organism>
<evidence type="ECO:0000259" key="6">
    <source>
        <dbReference type="PROSITE" id="PS50600"/>
    </source>
</evidence>
<keyword evidence="3" id="KW-0378">Hydrolase</keyword>
<feature type="compositionally biased region" description="Pro residues" evidence="5">
    <location>
        <begin position="72"/>
        <end position="90"/>
    </location>
</feature>
<dbReference type="GO" id="GO:0005634">
    <property type="term" value="C:nucleus"/>
    <property type="evidence" value="ECO:0007669"/>
    <property type="project" value="TreeGrafter"/>
</dbReference>
<evidence type="ECO:0000256" key="2">
    <source>
        <dbReference type="ARBA" id="ARBA00022670"/>
    </source>
</evidence>
<keyword evidence="4" id="KW-0788">Thiol protease</keyword>
<accession>A0A4S8MW68</accession>
<dbReference type="GO" id="GO:0006508">
    <property type="term" value="P:proteolysis"/>
    <property type="evidence" value="ECO:0007669"/>
    <property type="project" value="UniProtKB-KW"/>
</dbReference>
<proteinExistence type="inferred from homology"/>
<name>A0A4S8MW68_DENBC</name>